<keyword evidence="2" id="KW-1185">Reference proteome</keyword>
<dbReference type="RefSeq" id="WP_143316154.1">
    <property type="nucleotide sequence ID" value="NZ_JACSRA010000013.1"/>
</dbReference>
<reference evidence="1 2" key="1">
    <citation type="submission" date="2020-08" db="EMBL/GenBank/DDBJ databases">
        <title>A Genomic Blueprint of the Chicken Gut Microbiome.</title>
        <authorList>
            <person name="Gilroy R."/>
            <person name="Ravi A."/>
            <person name="Getino M."/>
            <person name="Pursley I."/>
            <person name="Horton D.L."/>
            <person name="Alikhan N.-F."/>
            <person name="Baker D."/>
            <person name="Gharbi K."/>
            <person name="Hall N."/>
            <person name="Watson M."/>
            <person name="Adriaenssens E.M."/>
            <person name="Foster-Nyarko E."/>
            <person name="Jarju S."/>
            <person name="Secka A."/>
            <person name="Antonio M."/>
            <person name="Oren A."/>
            <person name="Chaudhuri R."/>
            <person name="La Ragione R.M."/>
            <person name="Hildebrand F."/>
            <person name="Pallen M.J."/>
        </authorList>
    </citation>
    <scope>NUCLEOTIDE SEQUENCE [LARGE SCALE GENOMIC DNA]</scope>
    <source>
        <strain evidence="1 2">Sa3CVN1</strain>
    </source>
</reference>
<dbReference type="Proteomes" id="UP000627781">
    <property type="component" value="Unassembled WGS sequence"/>
</dbReference>
<comment type="caution">
    <text evidence="1">The sequence shown here is derived from an EMBL/GenBank/DDBJ whole genome shotgun (WGS) entry which is preliminary data.</text>
</comment>
<evidence type="ECO:0000313" key="1">
    <source>
        <dbReference type="EMBL" id="MBD7911695.1"/>
    </source>
</evidence>
<proteinExistence type="predicted"/>
<name>A0ABR8PUA1_9CLOT</name>
<dbReference type="Pfam" id="PF12646">
    <property type="entry name" value="DUF3783"/>
    <property type="match status" value="1"/>
</dbReference>
<dbReference type="EMBL" id="JACSRA010000013">
    <property type="protein sequence ID" value="MBD7911695.1"/>
    <property type="molecule type" value="Genomic_DNA"/>
</dbReference>
<accession>A0ABR8PUA1</accession>
<gene>
    <name evidence="1" type="ORF">H9661_10030</name>
</gene>
<evidence type="ECO:0000313" key="2">
    <source>
        <dbReference type="Proteomes" id="UP000627781"/>
    </source>
</evidence>
<sequence>MIDKECIIICNFNEKEKKLIKAYASMIGIKEQIQVTWKNSQNTIKDIIVGNITENLDNAEIKDRAIIFNSLDSKKVSIFIDNMKKMRIAPAMKAVVTETSIEWTLNQLLKNLIEERKAEKAGKQFKH</sequence>
<dbReference type="InterPro" id="IPR016621">
    <property type="entry name" value="UCP014543"/>
</dbReference>
<organism evidence="1 2">
    <name type="scientific">Clostridium cibarium</name>
    <dbReference type="NCBI Taxonomy" id="2762247"/>
    <lineage>
        <taxon>Bacteria</taxon>
        <taxon>Bacillati</taxon>
        <taxon>Bacillota</taxon>
        <taxon>Clostridia</taxon>
        <taxon>Eubacteriales</taxon>
        <taxon>Clostridiaceae</taxon>
        <taxon>Clostridium</taxon>
    </lineage>
</organism>
<protein>
    <submittedName>
        <fullName evidence="1">DUF3783 domain-containing protein</fullName>
    </submittedName>
</protein>